<reference evidence="2" key="1">
    <citation type="submission" date="2021-06" db="EMBL/GenBank/DDBJ databases">
        <authorList>
            <person name="Hodson N. C."/>
            <person name="Mongue J. A."/>
            <person name="Jaron S. K."/>
        </authorList>
    </citation>
    <scope>NUCLEOTIDE SEQUENCE</scope>
</reference>
<proteinExistence type="predicted"/>
<comment type="caution">
    <text evidence="2">The sequence shown here is derived from an EMBL/GenBank/DDBJ whole genome shotgun (WGS) entry which is preliminary data.</text>
</comment>
<feature type="signal peptide" evidence="1">
    <location>
        <begin position="1"/>
        <end position="15"/>
    </location>
</feature>
<evidence type="ECO:0000313" key="2">
    <source>
        <dbReference type="EMBL" id="CAG7716483.1"/>
    </source>
</evidence>
<evidence type="ECO:0000313" key="3">
    <source>
        <dbReference type="Proteomes" id="UP000708208"/>
    </source>
</evidence>
<feature type="chain" id="PRO_5035250544" evidence="1">
    <location>
        <begin position="16"/>
        <end position="66"/>
    </location>
</feature>
<sequence length="66" mass="7208">KSLLLVVLACGLAQGAISPIHNIFNQAMKSKPLDYAIQADMSEWVDEILANVRLVMKEQGLDVIAL</sequence>
<dbReference type="EMBL" id="CAJVCH010038956">
    <property type="protein sequence ID" value="CAG7716483.1"/>
    <property type="molecule type" value="Genomic_DNA"/>
</dbReference>
<accession>A0A8J2JXX2</accession>
<protein>
    <submittedName>
        <fullName evidence="2">Uncharacterized protein</fullName>
    </submittedName>
</protein>
<feature type="non-terminal residue" evidence="2">
    <location>
        <position position="1"/>
    </location>
</feature>
<dbReference type="OrthoDB" id="6419576at2759"/>
<dbReference type="Proteomes" id="UP000708208">
    <property type="component" value="Unassembled WGS sequence"/>
</dbReference>
<dbReference type="AlphaFoldDB" id="A0A8J2JXX2"/>
<gene>
    <name evidence="2" type="ORF">AFUS01_LOCUS5991</name>
</gene>
<evidence type="ECO:0000256" key="1">
    <source>
        <dbReference type="SAM" id="SignalP"/>
    </source>
</evidence>
<keyword evidence="1" id="KW-0732">Signal</keyword>
<organism evidence="2 3">
    <name type="scientific">Allacma fusca</name>
    <dbReference type="NCBI Taxonomy" id="39272"/>
    <lineage>
        <taxon>Eukaryota</taxon>
        <taxon>Metazoa</taxon>
        <taxon>Ecdysozoa</taxon>
        <taxon>Arthropoda</taxon>
        <taxon>Hexapoda</taxon>
        <taxon>Collembola</taxon>
        <taxon>Symphypleona</taxon>
        <taxon>Sminthuridae</taxon>
        <taxon>Allacma</taxon>
    </lineage>
</organism>
<keyword evidence="3" id="KW-1185">Reference proteome</keyword>
<feature type="non-terminal residue" evidence="2">
    <location>
        <position position="66"/>
    </location>
</feature>
<name>A0A8J2JXX2_9HEXA</name>